<evidence type="ECO:0000313" key="1">
    <source>
        <dbReference type="EMBL" id="KKL71252.1"/>
    </source>
</evidence>
<organism evidence="1">
    <name type="scientific">marine sediment metagenome</name>
    <dbReference type="NCBI Taxonomy" id="412755"/>
    <lineage>
        <taxon>unclassified sequences</taxon>
        <taxon>metagenomes</taxon>
        <taxon>ecological metagenomes</taxon>
    </lineage>
</organism>
<dbReference type="EMBL" id="LAZR01025647">
    <property type="protein sequence ID" value="KKL71252.1"/>
    <property type="molecule type" value="Genomic_DNA"/>
</dbReference>
<sequence length="39" mass="4718">MSHFTVGVVLPYTSYDTDQQIDDYLEHVLWRYDENRDVP</sequence>
<comment type="caution">
    <text evidence="1">The sequence shown here is derived from an EMBL/GenBank/DDBJ whole genome shotgun (WGS) entry which is preliminary data.</text>
</comment>
<proteinExistence type="predicted"/>
<dbReference type="AlphaFoldDB" id="A0A0F9H7T6"/>
<gene>
    <name evidence="1" type="ORF">LCGC14_2096680</name>
</gene>
<feature type="non-terminal residue" evidence="1">
    <location>
        <position position="39"/>
    </location>
</feature>
<reference evidence="1" key="1">
    <citation type="journal article" date="2015" name="Nature">
        <title>Complex archaea that bridge the gap between prokaryotes and eukaryotes.</title>
        <authorList>
            <person name="Spang A."/>
            <person name="Saw J.H."/>
            <person name="Jorgensen S.L."/>
            <person name="Zaremba-Niedzwiedzka K."/>
            <person name="Martijn J."/>
            <person name="Lind A.E."/>
            <person name="van Eijk R."/>
            <person name="Schleper C."/>
            <person name="Guy L."/>
            <person name="Ettema T.J."/>
        </authorList>
    </citation>
    <scope>NUCLEOTIDE SEQUENCE</scope>
</reference>
<protein>
    <submittedName>
        <fullName evidence="1">Uncharacterized protein</fullName>
    </submittedName>
</protein>
<name>A0A0F9H7T6_9ZZZZ</name>
<accession>A0A0F9H7T6</accession>